<accession>A0A2I9D0A1</accession>
<keyword evidence="2" id="KW-1185">Reference proteome</keyword>
<comment type="caution">
    <text evidence="1">The sequence shown here is derived from an EMBL/GenBank/DDBJ whole genome shotgun (WGS) entry which is preliminary data.</text>
</comment>
<evidence type="ECO:0000313" key="1">
    <source>
        <dbReference type="EMBL" id="GBF07932.1"/>
    </source>
</evidence>
<dbReference type="AlphaFoldDB" id="A0A2I9D0A1"/>
<dbReference type="EMBL" id="BFAG01000019">
    <property type="protein sequence ID" value="GBF07932.1"/>
    <property type="molecule type" value="Genomic_DNA"/>
</dbReference>
<dbReference type="Gene3D" id="1.10.10.10">
    <property type="entry name" value="Winged helix-like DNA-binding domain superfamily/Winged helix DNA-binding domain"/>
    <property type="match status" value="1"/>
</dbReference>
<gene>
    <name evidence="1" type="ORF">DAERI_190065</name>
</gene>
<dbReference type="InterPro" id="IPR036390">
    <property type="entry name" value="WH_DNA-bd_sf"/>
</dbReference>
<organism evidence="1 2">
    <name type="scientific">Deinococcus aerius</name>
    <dbReference type="NCBI Taxonomy" id="200253"/>
    <lineage>
        <taxon>Bacteria</taxon>
        <taxon>Thermotogati</taxon>
        <taxon>Deinococcota</taxon>
        <taxon>Deinococci</taxon>
        <taxon>Deinococcales</taxon>
        <taxon>Deinococcaceae</taxon>
        <taxon>Deinococcus</taxon>
    </lineage>
</organism>
<reference evidence="2" key="1">
    <citation type="submission" date="2018-01" db="EMBL/GenBank/DDBJ databases">
        <title>Draft Genome Sequence of the Radioresistant Bacterium Deinococcus aerius TR0125, Isolated from the Higher Atmosphere above Japan.</title>
        <authorList>
            <person name="Satoh K."/>
            <person name="Arai H."/>
            <person name="Sanzen T."/>
            <person name="Kawaguchi Y."/>
            <person name="Hayashi H."/>
            <person name="Yokobori S."/>
            <person name="Yamagishi A."/>
            <person name="Oono Y."/>
            <person name="Narumi I."/>
        </authorList>
    </citation>
    <scope>NUCLEOTIDE SEQUENCE [LARGE SCALE GENOMIC DNA]</scope>
    <source>
        <strain evidence="2">TR0125</strain>
    </source>
</reference>
<dbReference type="Pfam" id="PF13412">
    <property type="entry name" value="HTH_24"/>
    <property type="match status" value="1"/>
</dbReference>
<name>A0A2I9D0A1_9DEIO</name>
<dbReference type="Proteomes" id="UP000236569">
    <property type="component" value="Unassembled WGS sequence"/>
</dbReference>
<dbReference type="InterPro" id="IPR011991">
    <property type="entry name" value="ArsR-like_HTH"/>
</dbReference>
<evidence type="ECO:0000313" key="2">
    <source>
        <dbReference type="Proteomes" id="UP000236569"/>
    </source>
</evidence>
<dbReference type="CDD" id="cd00090">
    <property type="entry name" value="HTH_ARSR"/>
    <property type="match status" value="1"/>
</dbReference>
<dbReference type="SUPFAM" id="SSF46785">
    <property type="entry name" value="Winged helix' DNA-binding domain"/>
    <property type="match status" value="1"/>
</dbReference>
<proteinExistence type="predicted"/>
<sequence>MTDPVPDSQWTFLTNHSHVLLCLVREPGSTLRQVAERVGITERAVQRIVRELEQAGVLTRARQGRRNTYTVNPGFHLRHPLEAHRTVGHLLALLEEAEASLTARPT</sequence>
<dbReference type="InterPro" id="IPR036388">
    <property type="entry name" value="WH-like_DNA-bd_sf"/>
</dbReference>
<dbReference type="OrthoDB" id="371140at2"/>
<dbReference type="RefSeq" id="WP_103131217.1">
    <property type="nucleotide sequence ID" value="NZ_BFAG01000019.1"/>
</dbReference>
<protein>
    <submittedName>
        <fullName evidence="1">N-acetylglucosamine deacetylase</fullName>
    </submittedName>
</protein>